<keyword evidence="2" id="KW-1185">Reference proteome</keyword>
<name>A0ACC3DSM4_9PEZI</name>
<accession>A0ACC3DSM4</accession>
<sequence>MATEASPIATSTADLDMNPALPLPSVPSHIAPQTVLTTLHSFPALEPLKFIHYPTTHLSLPLRKDILHRAIVYEGDATRSGTASTKWRDEVRGSGKKIRPQKGSGKARLGDKKSPMLRGGGRAFGPKPRDFSTGLQKKVYDLAWRTALSYRWRRGELVVVEDGADIEQPDKYLARQIFTRHGWGTQDKRSLLITKALRPNIFEALEAVGKEGKALEVDDVDVKDLLSLGRLVIERGALDRMFIEHQSDIVPQHGLQIERSTGSDRGLAGVMSGSGVIDMAVHEEI</sequence>
<protein>
    <submittedName>
        <fullName evidence="1">Uncharacterized protein</fullName>
    </submittedName>
</protein>
<proteinExistence type="predicted"/>
<dbReference type="EMBL" id="JAWDJW010000965">
    <property type="protein sequence ID" value="KAK3079707.1"/>
    <property type="molecule type" value="Genomic_DNA"/>
</dbReference>
<gene>
    <name evidence="1" type="ORF">LTS18_004092</name>
</gene>
<organism evidence="1 2">
    <name type="scientific">Coniosporium uncinatum</name>
    <dbReference type="NCBI Taxonomy" id="93489"/>
    <lineage>
        <taxon>Eukaryota</taxon>
        <taxon>Fungi</taxon>
        <taxon>Dikarya</taxon>
        <taxon>Ascomycota</taxon>
        <taxon>Pezizomycotina</taxon>
        <taxon>Dothideomycetes</taxon>
        <taxon>Dothideomycetes incertae sedis</taxon>
        <taxon>Coniosporium</taxon>
    </lineage>
</organism>
<comment type="caution">
    <text evidence="1">The sequence shown here is derived from an EMBL/GenBank/DDBJ whole genome shotgun (WGS) entry which is preliminary data.</text>
</comment>
<dbReference type="Proteomes" id="UP001186974">
    <property type="component" value="Unassembled WGS sequence"/>
</dbReference>
<evidence type="ECO:0000313" key="2">
    <source>
        <dbReference type="Proteomes" id="UP001186974"/>
    </source>
</evidence>
<evidence type="ECO:0000313" key="1">
    <source>
        <dbReference type="EMBL" id="KAK3079707.1"/>
    </source>
</evidence>
<reference evidence="1" key="1">
    <citation type="submission" date="2024-09" db="EMBL/GenBank/DDBJ databases">
        <title>Black Yeasts Isolated from many extreme environments.</title>
        <authorList>
            <person name="Coleine C."/>
            <person name="Stajich J.E."/>
            <person name="Selbmann L."/>
        </authorList>
    </citation>
    <scope>NUCLEOTIDE SEQUENCE</scope>
    <source>
        <strain evidence="1">CCFEE 5737</strain>
    </source>
</reference>